<reference evidence="2 3" key="1">
    <citation type="journal article" date="2020" name="Nature">
        <title>Bacterial chemolithoautotrophy via manganese oxidation.</title>
        <authorList>
            <person name="Yu H."/>
            <person name="Leadbetter J.R."/>
        </authorList>
    </citation>
    <scope>NUCLEOTIDE SEQUENCE [LARGE SCALE GENOMIC DNA]</scope>
    <source>
        <strain evidence="2 3">Mn-1</strain>
    </source>
</reference>
<feature type="domain" description="Endonuclease/exonuclease/phosphatase" evidence="1">
    <location>
        <begin position="29"/>
        <end position="276"/>
    </location>
</feature>
<evidence type="ECO:0000313" key="2">
    <source>
        <dbReference type="EMBL" id="NKE72853.1"/>
    </source>
</evidence>
<dbReference type="PANTHER" id="PTHR42834">
    <property type="entry name" value="ENDONUCLEASE/EXONUCLEASE/PHOSPHATASE FAMILY PROTEIN (AFU_ORTHOLOGUE AFUA_3G09210)"/>
    <property type="match status" value="1"/>
</dbReference>
<protein>
    <recommendedName>
        <fullName evidence="1">Endonuclease/exonuclease/phosphatase domain-containing protein</fullName>
    </recommendedName>
</protein>
<keyword evidence="3" id="KW-1185">Reference proteome</keyword>
<evidence type="ECO:0000313" key="3">
    <source>
        <dbReference type="Proteomes" id="UP000534783"/>
    </source>
</evidence>
<proteinExistence type="predicted"/>
<dbReference type="Pfam" id="PF03372">
    <property type="entry name" value="Exo_endo_phos"/>
    <property type="match status" value="1"/>
</dbReference>
<accession>A0A7X6DT14</accession>
<name>A0A7X6DT14_9BACT</name>
<dbReference type="PANTHER" id="PTHR42834:SF1">
    <property type="entry name" value="ENDONUCLEASE_EXONUCLEASE_PHOSPHATASE FAMILY PROTEIN (AFU_ORTHOLOGUE AFUA_3G09210)"/>
    <property type="match status" value="1"/>
</dbReference>
<organism evidence="2 3">
    <name type="scientific">Candidatus Manganitrophus noduliformans</name>
    <dbReference type="NCBI Taxonomy" id="2606439"/>
    <lineage>
        <taxon>Bacteria</taxon>
        <taxon>Pseudomonadati</taxon>
        <taxon>Nitrospirota</taxon>
        <taxon>Nitrospiria</taxon>
        <taxon>Candidatus Troglogloeales</taxon>
        <taxon>Candidatus Manganitrophaceae</taxon>
        <taxon>Candidatus Manganitrophus</taxon>
    </lineage>
</organism>
<dbReference type="EMBL" id="VTOW01000004">
    <property type="protein sequence ID" value="NKE72853.1"/>
    <property type="molecule type" value="Genomic_DNA"/>
</dbReference>
<dbReference type="Proteomes" id="UP000534783">
    <property type="component" value="Unassembled WGS sequence"/>
</dbReference>
<dbReference type="GO" id="GO:0003824">
    <property type="term" value="F:catalytic activity"/>
    <property type="evidence" value="ECO:0007669"/>
    <property type="project" value="InterPro"/>
</dbReference>
<sequence>MKIPYGTPPSDFLDITKDRRFKNIKLSQEKLDRLSEVIRKNNADVLALQEVDDLDTLRSFNRSCLKYRYPYALLIEGNDPRWIDIGLLSKLPIGNVRTHQYLKFRPQGQRERYIFSRDLLEVDIHSHQREKLFTLFVNHLKSKREVGKKGSSDALRKRQAEAVRDRVKERFKDSEGAYIILGDMNDTPGSDPLQPLFELPVTSAFEKLQPQDRWTHYYKGGKEHNQLDHILLSRSLAGQARNPFIDRSGMLSTTPGLKLDEQNSKIRKKGEHASDHAAVFVELEI</sequence>
<dbReference type="InterPro" id="IPR005135">
    <property type="entry name" value="Endo/exonuclease/phosphatase"/>
</dbReference>
<dbReference type="Gene3D" id="3.60.10.10">
    <property type="entry name" value="Endonuclease/exonuclease/phosphatase"/>
    <property type="match status" value="1"/>
</dbReference>
<dbReference type="AlphaFoldDB" id="A0A7X6DT14"/>
<gene>
    <name evidence="2" type="ORF">MNODULE_19050</name>
</gene>
<dbReference type="InterPro" id="IPR036691">
    <property type="entry name" value="Endo/exonu/phosph_ase_sf"/>
</dbReference>
<evidence type="ECO:0000259" key="1">
    <source>
        <dbReference type="Pfam" id="PF03372"/>
    </source>
</evidence>
<dbReference type="SUPFAM" id="SSF56219">
    <property type="entry name" value="DNase I-like"/>
    <property type="match status" value="1"/>
</dbReference>
<comment type="caution">
    <text evidence="2">The sequence shown here is derived from an EMBL/GenBank/DDBJ whole genome shotgun (WGS) entry which is preliminary data.</text>
</comment>